<comment type="caution">
    <text evidence="1">The sequence shown here is derived from an EMBL/GenBank/DDBJ whole genome shotgun (WGS) entry which is preliminary data.</text>
</comment>
<organism evidence="1 2">
    <name type="scientific">Lujinxingia vulgaris</name>
    <dbReference type="NCBI Taxonomy" id="2600176"/>
    <lineage>
        <taxon>Bacteria</taxon>
        <taxon>Deltaproteobacteria</taxon>
        <taxon>Bradymonadales</taxon>
        <taxon>Lujinxingiaceae</taxon>
        <taxon>Lujinxingia</taxon>
    </lineage>
</organism>
<dbReference type="Proteomes" id="UP000321412">
    <property type="component" value="Unassembled WGS sequence"/>
</dbReference>
<dbReference type="RefSeq" id="WP_146981522.1">
    <property type="nucleotide sequence ID" value="NZ_VOSM01000004.1"/>
</dbReference>
<protein>
    <submittedName>
        <fullName evidence="1">Uncharacterized protein</fullName>
    </submittedName>
</protein>
<dbReference type="OrthoDB" id="5517340at2"/>
<name>A0A5C6XIF6_9DELT</name>
<sequence>MAKISRLSGNMYAIHGNIASSVRVNSYTLSKRVEAKLFPNGVPPSVSVEDVIHALVEVLSRRYETFAELDRRVATELSRDRFLRGDRDACVVDLRQGVIATRGVVEGFWGREACRSVGLVGETPERPWDLLIYARQVHRGLEAGLADYMPLLGISVPDTREMAAGLKLKIDALDAKLSALGLEERGTQAAQNKRQEAAEDWNRHYVPVASIVESLYRLVDMPAHAERVRPTSRRKAGEAEQVDLEGIDDVDVLGEIRQEEGGEVSGGE</sequence>
<evidence type="ECO:0000313" key="1">
    <source>
        <dbReference type="EMBL" id="TXD37315.1"/>
    </source>
</evidence>
<keyword evidence="2" id="KW-1185">Reference proteome</keyword>
<dbReference type="AlphaFoldDB" id="A0A5C6XIF6"/>
<reference evidence="1 2" key="1">
    <citation type="submission" date="2019-08" db="EMBL/GenBank/DDBJ databases">
        <title>Bradymonadales sp. TMQ4.</title>
        <authorList>
            <person name="Liang Q."/>
        </authorList>
    </citation>
    <scope>NUCLEOTIDE SEQUENCE [LARGE SCALE GENOMIC DNA]</scope>
    <source>
        <strain evidence="1 2">TMQ4</strain>
    </source>
</reference>
<dbReference type="EMBL" id="VOSM01000004">
    <property type="protein sequence ID" value="TXD37315.1"/>
    <property type="molecule type" value="Genomic_DNA"/>
</dbReference>
<gene>
    <name evidence="1" type="ORF">FRC98_11335</name>
</gene>
<evidence type="ECO:0000313" key="2">
    <source>
        <dbReference type="Proteomes" id="UP000321412"/>
    </source>
</evidence>
<proteinExistence type="predicted"/>
<accession>A0A5C6XIF6</accession>